<dbReference type="NCBIfam" id="TIGR01484">
    <property type="entry name" value="HAD-SF-IIB"/>
    <property type="match status" value="1"/>
</dbReference>
<comment type="caution">
    <text evidence="1">The sequence shown here is derived from an EMBL/GenBank/DDBJ whole genome shotgun (WGS) entry which is preliminary data.</text>
</comment>
<dbReference type="Pfam" id="PF08282">
    <property type="entry name" value="Hydrolase_3"/>
    <property type="match status" value="1"/>
</dbReference>
<organism evidence="1 2">
    <name type="scientific">Blautia luti DSM 14534 = JCM 17040</name>
    <dbReference type="NCBI Taxonomy" id="649762"/>
    <lineage>
        <taxon>Bacteria</taxon>
        <taxon>Bacillati</taxon>
        <taxon>Bacillota</taxon>
        <taxon>Clostridia</taxon>
        <taxon>Lachnospirales</taxon>
        <taxon>Lachnospiraceae</taxon>
        <taxon>Blautia</taxon>
    </lineage>
</organism>
<dbReference type="InterPro" id="IPR000150">
    <property type="entry name" value="Cof"/>
</dbReference>
<dbReference type="SUPFAM" id="SSF56784">
    <property type="entry name" value="HAD-like"/>
    <property type="match status" value="1"/>
</dbReference>
<dbReference type="Gene3D" id="3.30.1240.10">
    <property type="match status" value="1"/>
</dbReference>
<accession>A0A844GLV6</accession>
<dbReference type="SFLD" id="SFLDS00003">
    <property type="entry name" value="Haloacid_Dehalogenase"/>
    <property type="match status" value="1"/>
</dbReference>
<dbReference type="GO" id="GO:0016791">
    <property type="term" value="F:phosphatase activity"/>
    <property type="evidence" value="ECO:0007669"/>
    <property type="project" value="TreeGrafter"/>
</dbReference>
<dbReference type="NCBIfam" id="TIGR00099">
    <property type="entry name" value="Cof-subfamily"/>
    <property type="match status" value="1"/>
</dbReference>
<reference evidence="1 2" key="1">
    <citation type="submission" date="2019-11" db="EMBL/GenBank/DDBJ databases">
        <title>Draft genome sequence of Blautia luti DSM 14534T, isolated from human stool.</title>
        <authorList>
            <person name="Ortiz R."/>
            <person name="Melis-Arcos F."/>
            <person name="Covarrubias P."/>
            <person name="Cardenas J.P."/>
            <person name="Perez-Donoso J."/>
            <person name="Almonacid D."/>
        </authorList>
    </citation>
    <scope>NUCLEOTIDE SEQUENCE [LARGE SCALE GENOMIC DNA]</scope>
    <source>
        <strain evidence="1 2">DSM 14534</strain>
    </source>
</reference>
<evidence type="ECO:0000313" key="2">
    <source>
        <dbReference type="Proteomes" id="UP000437824"/>
    </source>
</evidence>
<dbReference type="InterPro" id="IPR036412">
    <property type="entry name" value="HAD-like_sf"/>
</dbReference>
<proteinExistence type="predicted"/>
<dbReference type="AlphaFoldDB" id="A0A844GLV6"/>
<protein>
    <submittedName>
        <fullName evidence="1">Cof-type HAD-IIB family hydrolase</fullName>
    </submittedName>
</protein>
<dbReference type="PROSITE" id="PS01229">
    <property type="entry name" value="COF_2"/>
    <property type="match status" value="1"/>
</dbReference>
<dbReference type="CDD" id="cd07516">
    <property type="entry name" value="HAD_Pase"/>
    <property type="match status" value="1"/>
</dbReference>
<keyword evidence="1" id="KW-0378">Hydrolase</keyword>
<dbReference type="GO" id="GO:0005829">
    <property type="term" value="C:cytosol"/>
    <property type="evidence" value="ECO:0007669"/>
    <property type="project" value="TreeGrafter"/>
</dbReference>
<name>A0A844GLV6_9FIRM</name>
<gene>
    <name evidence="1" type="ORF">GKZ57_13155</name>
</gene>
<evidence type="ECO:0000313" key="1">
    <source>
        <dbReference type="EMBL" id="MTD62162.1"/>
    </source>
</evidence>
<dbReference type="InterPro" id="IPR023214">
    <property type="entry name" value="HAD_sf"/>
</dbReference>
<dbReference type="InterPro" id="IPR006379">
    <property type="entry name" value="HAD-SF_hydro_IIB"/>
</dbReference>
<dbReference type="PANTHER" id="PTHR10000">
    <property type="entry name" value="PHOSPHOSERINE PHOSPHATASE"/>
    <property type="match status" value="1"/>
</dbReference>
<dbReference type="EMBL" id="WMBC01000011">
    <property type="protein sequence ID" value="MTD62162.1"/>
    <property type="molecule type" value="Genomic_DNA"/>
</dbReference>
<dbReference type="Gene3D" id="3.40.50.1000">
    <property type="entry name" value="HAD superfamily/HAD-like"/>
    <property type="match status" value="1"/>
</dbReference>
<dbReference type="PANTHER" id="PTHR10000:SF8">
    <property type="entry name" value="HAD SUPERFAMILY HYDROLASE-LIKE, TYPE 3"/>
    <property type="match status" value="1"/>
</dbReference>
<dbReference type="PRINTS" id="PR00119">
    <property type="entry name" value="CATATPASE"/>
</dbReference>
<sequence>MSIRVIALDIDGTLTNKKKEITPRTKEALKKAQEMGIRLILASGRPDKGLIQYVEELEMDKYHGLCVSYNGSRVFDCQTGEVLFNETMTVEEGRAVLEHMKKFNVRPMLYKGDYMYVNDVYDCMVTDGDESLNIIKYESRNCNYKLCEMDDLVEFADWPMNKILTAGDDVYLQAHFEEMREPFKDTLNSMFTAPFYYEFTRKGIDKAKALDTVLTDLGYKSEELIAFGDSQNDKSMIQYAGIGVAMENATDELKNAADEITLSNEQDGIAEALYRHIPDLN</sequence>
<dbReference type="RefSeq" id="WP_118510191.1">
    <property type="nucleotide sequence ID" value="NZ_WMBC01000011.1"/>
</dbReference>
<dbReference type="GO" id="GO:0000287">
    <property type="term" value="F:magnesium ion binding"/>
    <property type="evidence" value="ECO:0007669"/>
    <property type="project" value="TreeGrafter"/>
</dbReference>
<dbReference type="SFLD" id="SFLDG01140">
    <property type="entry name" value="C2.B:_Phosphomannomutase_and_P"/>
    <property type="match status" value="1"/>
</dbReference>
<dbReference type="SFLD" id="SFLDG01144">
    <property type="entry name" value="C2.B.4:_PGP_Like"/>
    <property type="match status" value="1"/>
</dbReference>
<dbReference type="Proteomes" id="UP000437824">
    <property type="component" value="Unassembled WGS sequence"/>
</dbReference>